<organism evidence="1 2">
    <name type="scientific">Rhizobium viscosum</name>
    <name type="common">Arthrobacter viscosus</name>
    <dbReference type="NCBI Taxonomy" id="1673"/>
    <lineage>
        <taxon>Bacteria</taxon>
        <taxon>Pseudomonadati</taxon>
        <taxon>Pseudomonadota</taxon>
        <taxon>Alphaproteobacteria</taxon>
        <taxon>Hyphomicrobiales</taxon>
        <taxon>Rhizobiaceae</taxon>
        <taxon>Rhizobium/Agrobacterium group</taxon>
        <taxon>Rhizobium</taxon>
    </lineage>
</organism>
<keyword evidence="1" id="KW-0808">Transferase</keyword>
<dbReference type="PANTHER" id="PTHR37816">
    <property type="entry name" value="YALI0E33011P"/>
    <property type="match status" value="1"/>
</dbReference>
<keyword evidence="1" id="KW-0418">Kinase</keyword>
<dbReference type="InterPro" id="IPR052922">
    <property type="entry name" value="Cytidylate_Kinase-2"/>
</dbReference>
<dbReference type="Gene3D" id="3.40.50.300">
    <property type="entry name" value="P-loop containing nucleotide triphosphate hydrolases"/>
    <property type="match status" value="1"/>
</dbReference>
<evidence type="ECO:0000313" key="2">
    <source>
        <dbReference type="Proteomes" id="UP000620262"/>
    </source>
</evidence>
<sequence>MDAASLLATAERVLVIGCSGGGKTTFSAKVADLHRLEFQSLDRDVRWLPGWVERDRTEQRAIISDMVQRDRWVMDGSGASSFDLRLPRSDLVLWVRVPRRVALIGLFKRVSRFYGSVRPAMAEGCPEPLPDREFLSYIWNFEKKYAPLFVKQIERYGPDVPVAVLNSHREMDRLLQRSGRPTAR</sequence>
<dbReference type="PANTHER" id="PTHR37816:SF3">
    <property type="entry name" value="MODULATES DNA TOPOLOGY"/>
    <property type="match status" value="1"/>
</dbReference>
<dbReference type="InterPro" id="IPR027417">
    <property type="entry name" value="P-loop_NTPase"/>
</dbReference>
<proteinExistence type="predicted"/>
<dbReference type="EMBL" id="JADBEC010000001">
    <property type="protein sequence ID" value="MBE1506808.1"/>
    <property type="molecule type" value="Genomic_DNA"/>
</dbReference>
<accession>A0ABR9IUE5</accession>
<comment type="caution">
    <text evidence="1">The sequence shown here is derived from an EMBL/GenBank/DDBJ whole genome shotgun (WGS) entry which is preliminary data.</text>
</comment>
<dbReference type="SUPFAM" id="SSF52540">
    <property type="entry name" value="P-loop containing nucleoside triphosphate hydrolases"/>
    <property type="match status" value="1"/>
</dbReference>
<dbReference type="Proteomes" id="UP000620262">
    <property type="component" value="Unassembled WGS sequence"/>
</dbReference>
<dbReference type="GO" id="GO:0016301">
    <property type="term" value="F:kinase activity"/>
    <property type="evidence" value="ECO:0007669"/>
    <property type="project" value="UniProtKB-KW"/>
</dbReference>
<dbReference type="RefSeq" id="WP_246517254.1">
    <property type="nucleotide sequence ID" value="NZ_BAAAVL010000014.1"/>
</dbReference>
<keyword evidence="2" id="KW-1185">Reference proteome</keyword>
<reference evidence="1 2" key="1">
    <citation type="submission" date="2020-10" db="EMBL/GenBank/DDBJ databases">
        <title>Sequencing the genomes of 1000 actinobacteria strains.</title>
        <authorList>
            <person name="Klenk H.-P."/>
        </authorList>
    </citation>
    <scope>NUCLEOTIDE SEQUENCE [LARGE SCALE GENOMIC DNA]</scope>
    <source>
        <strain evidence="1 2">DSM 7307</strain>
    </source>
</reference>
<gene>
    <name evidence="1" type="ORF">H4W29_003989</name>
</gene>
<name>A0ABR9IUE5_RHIVS</name>
<protein>
    <submittedName>
        <fullName evidence="1">Adenylate kinase family enzyme</fullName>
    </submittedName>
</protein>
<evidence type="ECO:0000313" key="1">
    <source>
        <dbReference type="EMBL" id="MBE1506808.1"/>
    </source>
</evidence>